<organism evidence="3 4">
    <name type="scientific">Paragonimus westermani</name>
    <dbReference type="NCBI Taxonomy" id="34504"/>
    <lineage>
        <taxon>Eukaryota</taxon>
        <taxon>Metazoa</taxon>
        <taxon>Spiralia</taxon>
        <taxon>Lophotrochozoa</taxon>
        <taxon>Platyhelminthes</taxon>
        <taxon>Trematoda</taxon>
        <taxon>Digenea</taxon>
        <taxon>Plagiorchiida</taxon>
        <taxon>Troglotremata</taxon>
        <taxon>Troglotrematidae</taxon>
        <taxon>Paragonimus</taxon>
    </lineage>
</organism>
<keyword evidence="2" id="KW-0812">Transmembrane</keyword>
<dbReference type="GO" id="GO:0000422">
    <property type="term" value="P:autophagy of mitochondrion"/>
    <property type="evidence" value="ECO:0007669"/>
    <property type="project" value="TreeGrafter"/>
</dbReference>
<feature type="transmembrane region" description="Helical" evidence="2">
    <location>
        <begin position="142"/>
        <end position="164"/>
    </location>
</feature>
<dbReference type="Gene3D" id="1.25.40.10">
    <property type="entry name" value="Tetratricopeptide repeat domain"/>
    <property type="match status" value="1"/>
</dbReference>
<dbReference type="GO" id="GO:0016559">
    <property type="term" value="P:peroxisome fission"/>
    <property type="evidence" value="ECO:0007669"/>
    <property type="project" value="TreeGrafter"/>
</dbReference>
<dbReference type="InterPro" id="IPR028061">
    <property type="entry name" value="Fis1_TPR_C"/>
</dbReference>
<dbReference type="GO" id="GO:0005741">
    <property type="term" value="C:mitochondrial outer membrane"/>
    <property type="evidence" value="ECO:0007669"/>
    <property type="project" value="TreeGrafter"/>
</dbReference>
<evidence type="ECO:0008006" key="5">
    <source>
        <dbReference type="Google" id="ProtNLM"/>
    </source>
</evidence>
<name>A0A8T0DA31_9TREM</name>
<dbReference type="InterPro" id="IPR016543">
    <property type="entry name" value="Fis1"/>
</dbReference>
<dbReference type="PROSITE" id="PS50005">
    <property type="entry name" value="TPR"/>
    <property type="match status" value="1"/>
</dbReference>
<evidence type="ECO:0000313" key="3">
    <source>
        <dbReference type="EMBL" id="KAF8564216.1"/>
    </source>
</evidence>
<dbReference type="SUPFAM" id="SSF48452">
    <property type="entry name" value="TPR-like"/>
    <property type="match status" value="1"/>
</dbReference>
<dbReference type="Proteomes" id="UP000699462">
    <property type="component" value="Unassembled WGS sequence"/>
</dbReference>
<sequence length="168" mass="18657">MKLCASMEFLDSKLPESAVEESKASFYQAKNAGLLNENTQFRYAVDLLKTNRKANLDLAIDLLEGMVLSISIPPDLFKRTKDDGFRRDCLFYLAIAYTKLSEYERALECCDNILKVQPQNHQTMELKQEILRRIKRDGATGIAVISGAVLGAAALIGIGLGIGLSRKK</sequence>
<accession>A0A8T0DA31</accession>
<protein>
    <recommendedName>
        <fullName evidence="5">Mitochondrial fission 1 protein</fullName>
    </recommendedName>
</protein>
<dbReference type="InterPro" id="IPR033745">
    <property type="entry name" value="Fis1_cytosol"/>
</dbReference>
<dbReference type="SMART" id="SM00028">
    <property type="entry name" value="TPR"/>
    <property type="match status" value="1"/>
</dbReference>
<dbReference type="InterPro" id="IPR019734">
    <property type="entry name" value="TPR_rpt"/>
</dbReference>
<evidence type="ECO:0000256" key="1">
    <source>
        <dbReference type="PROSITE-ProRule" id="PRU00339"/>
    </source>
</evidence>
<dbReference type="PANTHER" id="PTHR13247">
    <property type="entry name" value="TETRATRICOPEPTIDE REPEAT PROTEIN 11 TPR REPEAT PROTEIN 11"/>
    <property type="match status" value="1"/>
</dbReference>
<dbReference type="InterPro" id="IPR011990">
    <property type="entry name" value="TPR-like_helical_dom_sf"/>
</dbReference>
<gene>
    <name evidence="3" type="ORF">P879_10203</name>
</gene>
<comment type="caution">
    <text evidence="3">The sequence shown here is derived from an EMBL/GenBank/DDBJ whole genome shotgun (WGS) entry which is preliminary data.</text>
</comment>
<dbReference type="EMBL" id="JTDF01009324">
    <property type="protein sequence ID" value="KAF8564216.1"/>
    <property type="molecule type" value="Genomic_DNA"/>
</dbReference>
<dbReference type="AlphaFoldDB" id="A0A8T0DA31"/>
<proteinExistence type="predicted"/>
<keyword evidence="1" id="KW-0802">TPR repeat</keyword>
<dbReference type="OrthoDB" id="421154at2759"/>
<keyword evidence="2" id="KW-1133">Transmembrane helix</keyword>
<dbReference type="PANTHER" id="PTHR13247:SF0">
    <property type="entry name" value="MITOCHONDRIAL FISSION 1 PROTEIN"/>
    <property type="match status" value="1"/>
</dbReference>
<evidence type="ECO:0000256" key="2">
    <source>
        <dbReference type="SAM" id="Phobius"/>
    </source>
</evidence>
<dbReference type="CDD" id="cd12212">
    <property type="entry name" value="Fis1"/>
    <property type="match status" value="1"/>
</dbReference>
<keyword evidence="2" id="KW-0472">Membrane</keyword>
<dbReference type="GO" id="GO:0000266">
    <property type="term" value="P:mitochondrial fission"/>
    <property type="evidence" value="ECO:0007669"/>
    <property type="project" value="InterPro"/>
</dbReference>
<keyword evidence="4" id="KW-1185">Reference proteome</keyword>
<feature type="repeat" description="TPR" evidence="1">
    <location>
        <begin position="87"/>
        <end position="120"/>
    </location>
</feature>
<dbReference type="Pfam" id="PF14853">
    <property type="entry name" value="Fis1_TPR_C"/>
    <property type="match status" value="1"/>
</dbReference>
<dbReference type="GO" id="GO:0005778">
    <property type="term" value="C:peroxisomal membrane"/>
    <property type="evidence" value="ECO:0007669"/>
    <property type="project" value="TreeGrafter"/>
</dbReference>
<evidence type="ECO:0000313" key="4">
    <source>
        <dbReference type="Proteomes" id="UP000699462"/>
    </source>
</evidence>
<reference evidence="3 4" key="1">
    <citation type="submission" date="2019-07" db="EMBL/GenBank/DDBJ databases">
        <title>Annotation for the trematode Paragonimus westermani.</title>
        <authorList>
            <person name="Choi Y.-J."/>
        </authorList>
    </citation>
    <scope>NUCLEOTIDE SEQUENCE [LARGE SCALE GENOMIC DNA]</scope>
    <source>
        <strain evidence="3">180907_Pwestermani</strain>
    </source>
</reference>